<keyword evidence="2 9" id="KW-0812">Transmembrane</keyword>
<dbReference type="PROSITE" id="PS50005">
    <property type="entry name" value="TPR"/>
    <property type="match status" value="1"/>
</dbReference>
<evidence type="ECO:0000256" key="8">
    <source>
        <dbReference type="SAM" id="MobiDB-lite"/>
    </source>
</evidence>
<dbReference type="SMART" id="SM00028">
    <property type="entry name" value="TPR"/>
    <property type="match status" value="1"/>
</dbReference>
<keyword evidence="4 7" id="KW-0802">TPR repeat</keyword>
<evidence type="ECO:0000313" key="11">
    <source>
        <dbReference type="EMBL" id="QKF78216.1"/>
    </source>
</evidence>
<accession>A0AAE7E7K9</accession>
<gene>
    <name evidence="11" type="ORF">ADFLV_2206</name>
</gene>
<evidence type="ECO:0000256" key="7">
    <source>
        <dbReference type="PROSITE-ProRule" id="PRU00339"/>
    </source>
</evidence>
<dbReference type="PANTHER" id="PTHR22550">
    <property type="entry name" value="SPORE GERMINATION PROTEIN"/>
    <property type="match status" value="1"/>
</dbReference>
<dbReference type="InterPro" id="IPR019734">
    <property type="entry name" value="TPR_rpt"/>
</dbReference>
<dbReference type="InterPro" id="IPR011990">
    <property type="entry name" value="TPR-like_helical_dom_sf"/>
</dbReference>
<evidence type="ECO:0000256" key="6">
    <source>
        <dbReference type="ARBA" id="ARBA00023136"/>
    </source>
</evidence>
<organism evidence="11 12">
    <name type="scientific">Arcobacter defluvii</name>
    <dbReference type="NCBI Taxonomy" id="873191"/>
    <lineage>
        <taxon>Bacteria</taxon>
        <taxon>Pseudomonadati</taxon>
        <taxon>Campylobacterota</taxon>
        <taxon>Epsilonproteobacteria</taxon>
        <taxon>Campylobacterales</taxon>
        <taxon>Arcobacteraceae</taxon>
        <taxon>Arcobacter</taxon>
    </lineage>
</organism>
<keyword evidence="12" id="KW-1185">Reference proteome</keyword>
<evidence type="ECO:0000313" key="12">
    <source>
        <dbReference type="Proteomes" id="UP000503313"/>
    </source>
</evidence>
<feature type="compositionally biased region" description="Basic and acidic residues" evidence="8">
    <location>
        <begin position="552"/>
        <end position="566"/>
    </location>
</feature>
<reference evidence="11 12" key="1">
    <citation type="submission" date="2020-05" db="EMBL/GenBank/DDBJ databases">
        <title>Complete genome sequencing of Campylobacter and Arcobacter type strains.</title>
        <authorList>
            <person name="Miller W.G."/>
            <person name="Yee E."/>
        </authorList>
    </citation>
    <scope>NUCLEOTIDE SEQUENCE [LARGE SCALE GENOMIC DNA]</scope>
    <source>
        <strain evidence="11 12">LMG 25694</strain>
    </source>
</reference>
<dbReference type="Pfam" id="PF07719">
    <property type="entry name" value="TPR_2"/>
    <property type="match status" value="1"/>
</dbReference>
<evidence type="ECO:0000256" key="4">
    <source>
        <dbReference type="ARBA" id="ARBA00022803"/>
    </source>
</evidence>
<feature type="transmembrane region" description="Helical" evidence="9">
    <location>
        <begin position="6"/>
        <end position="24"/>
    </location>
</feature>
<feature type="repeat" description="TPR" evidence="7">
    <location>
        <begin position="413"/>
        <end position="446"/>
    </location>
</feature>
<feature type="compositionally biased region" description="Basic and acidic residues" evidence="8">
    <location>
        <begin position="507"/>
        <end position="544"/>
    </location>
</feature>
<feature type="transmembrane region" description="Helical" evidence="9">
    <location>
        <begin position="298"/>
        <end position="318"/>
    </location>
</feature>
<dbReference type="Pfam" id="PF13519">
    <property type="entry name" value="VWA_2"/>
    <property type="match status" value="1"/>
</dbReference>
<protein>
    <submittedName>
        <fullName evidence="11">von Willebrand factor type A (VWA) domain-containing protein</fullName>
    </submittedName>
</protein>
<keyword evidence="5 9" id="KW-1133">Transmembrane helix</keyword>
<evidence type="ECO:0000259" key="10">
    <source>
        <dbReference type="PROSITE" id="PS50234"/>
    </source>
</evidence>
<keyword evidence="3" id="KW-0677">Repeat</keyword>
<feature type="region of interest" description="Disordered" evidence="8">
    <location>
        <begin position="459"/>
        <end position="566"/>
    </location>
</feature>
<dbReference type="Gene3D" id="1.25.40.10">
    <property type="entry name" value="Tetratricopeptide repeat domain"/>
    <property type="match status" value="1"/>
</dbReference>
<feature type="transmembrane region" description="Helical" evidence="9">
    <location>
        <begin position="56"/>
        <end position="74"/>
    </location>
</feature>
<dbReference type="AlphaFoldDB" id="A0AAE7E7K9"/>
<evidence type="ECO:0000256" key="2">
    <source>
        <dbReference type="ARBA" id="ARBA00022692"/>
    </source>
</evidence>
<dbReference type="SUPFAM" id="SSF48452">
    <property type="entry name" value="TPR-like"/>
    <property type="match status" value="1"/>
</dbReference>
<keyword evidence="1" id="KW-1003">Cell membrane</keyword>
<feature type="transmembrane region" description="Helical" evidence="9">
    <location>
        <begin position="325"/>
        <end position="347"/>
    </location>
</feature>
<dbReference type="PROSITE" id="PS50234">
    <property type="entry name" value="VWFA"/>
    <property type="match status" value="1"/>
</dbReference>
<proteinExistence type="predicted"/>
<feature type="domain" description="VWFA" evidence="10">
    <location>
        <begin position="87"/>
        <end position="282"/>
    </location>
</feature>
<evidence type="ECO:0000256" key="5">
    <source>
        <dbReference type="ARBA" id="ARBA00022989"/>
    </source>
</evidence>
<dbReference type="PANTHER" id="PTHR22550:SF5">
    <property type="entry name" value="LEUCINE ZIPPER PROTEIN 4"/>
    <property type="match status" value="1"/>
</dbReference>
<sequence>MHFIYYKVLFLMLIPSFILMYFILTKHNKLEKYFSKNALKKLSISNQYFSNKSRNITLFLSLIFMIIALARPVTHEKINNSQTKLTPIIIAIDVSKSMKAVDLYPNRLEFAKKKLLNILDNSKTQAIGLILFAKSSFLLSAITEDFNSLKILINNLDSGINFDNGTNIYSTLETTNKLLKNYSNKNLLLLTDGGDKENFEEEIEFALKNKIKIYTLALATKKGSAIKEENGNFLTSKDGDIVNVKLNQNIKDLSLKTGGGYIEYSLNDSDINQILEDINSKSNKERFEDRKYKTYTELFYYPLAIAIFLLLIAFSSIPNLNKTKLAIFILFINFNFTNSQLFASSILDFDTIKEANKAYENKEYKKASKEFEKLDSNEFRDYDLANSLYKENKFKEAIELYKNIKTSSNDLEFKKLHNLGNAYAKSNDLQNAIKNYEEALKLKNDSKTKENLELVKKLQKNNQNQNNQNDNEENKNQENKNQDDKNNQENKKQEDKNQKNNINSNKKNKEELKKDNELNKNQQSEKKEEISNFEEEKWIKELENQKTNSLLKKMESSKEDSISNPW</sequence>
<dbReference type="Gene3D" id="3.40.50.410">
    <property type="entry name" value="von Willebrand factor, type A domain"/>
    <property type="match status" value="1"/>
</dbReference>
<dbReference type="KEGG" id="adz:ADFLV_2206"/>
<dbReference type="InterPro" id="IPR002035">
    <property type="entry name" value="VWF_A"/>
</dbReference>
<dbReference type="SUPFAM" id="SSF53300">
    <property type="entry name" value="vWA-like"/>
    <property type="match status" value="1"/>
</dbReference>
<dbReference type="Proteomes" id="UP000503313">
    <property type="component" value="Chromosome"/>
</dbReference>
<dbReference type="SMART" id="SM00327">
    <property type="entry name" value="VWA"/>
    <property type="match status" value="1"/>
</dbReference>
<dbReference type="InterPro" id="IPR013105">
    <property type="entry name" value="TPR_2"/>
</dbReference>
<evidence type="ECO:0000256" key="3">
    <source>
        <dbReference type="ARBA" id="ARBA00022737"/>
    </source>
</evidence>
<name>A0AAE7E7K9_9BACT</name>
<dbReference type="EMBL" id="CP053835">
    <property type="protein sequence ID" value="QKF78216.1"/>
    <property type="molecule type" value="Genomic_DNA"/>
</dbReference>
<dbReference type="RefSeq" id="WP_164968507.1">
    <property type="nucleotide sequence ID" value="NZ_CP053835.1"/>
</dbReference>
<evidence type="ECO:0000256" key="9">
    <source>
        <dbReference type="SAM" id="Phobius"/>
    </source>
</evidence>
<dbReference type="InterPro" id="IPR036465">
    <property type="entry name" value="vWFA_dom_sf"/>
</dbReference>
<feature type="compositionally biased region" description="Low complexity" evidence="8">
    <location>
        <begin position="460"/>
        <end position="469"/>
    </location>
</feature>
<feature type="compositionally biased region" description="Basic and acidic residues" evidence="8">
    <location>
        <begin position="472"/>
        <end position="498"/>
    </location>
</feature>
<dbReference type="InterPro" id="IPR050768">
    <property type="entry name" value="UPF0353/GerABKA_families"/>
</dbReference>
<evidence type="ECO:0000256" key="1">
    <source>
        <dbReference type="ARBA" id="ARBA00022475"/>
    </source>
</evidence>
<keyword evidence="6 9" id="KW-0472">Membrane</keyword>